<proteinExistence type="predicted"/>
<accession>A0A8H7CL51</accession>
<protein>
    <submittedName>
        <fullName evidence="2">Uncharacterized protein</fullName>
    </submittedName>
</protein>
<comment type="caution">
    <text evidence="2">The sequence shown here is derived from an EMBL/GenBank/DDBJ whole genome shotgun (WGS) entry which is preliminary data.</text>
</comment>
<evidence type="ECO:0000313" key="3">
    <source>
        <dbReference type="Proteomes" id="UP000623467"/>
    </source>
</evidence>
<dbReference type="EMBL" id="JACAZH010000027">
    <property type="protein sequence ID" value="KAF7341754.1"/>
    <property type="molecule type" value="Genomic_DNA"/>
</dbReference>
<organism evidence="2 3">
    <name type="scientific">Mycena sanguinolenta</name>
    <dbReference type="NCBI Taxonomy" id="230812"/>
    <lineage>
        <taxon>Eukaryota</taxon>
        <taxon>Fungi</taxon>
        <taxon>Dikarya</taxon>
        <taxon>Basidiomycota</taxon>
        <taxon>Agaricomycotina</taxon>
        <taxon>Agaricomycetes</taxon>
        <taxon>Agaricomycetidae</taxon>
        <taxon>Agaricales</taxon>
        <taxon>Marasmiineae</taxon>
        <taxon>Mycenaceae</taxon>
        <taxon>Mycena</taxon>
    </lineage>
</organism>
<dbReference type="AlphaFoldDB" id="A0A8H7CL51"/>
<evidence type="ECO:0000256" key="1">
    <source>
        <dbReference type="SAM" id="MobiDB-lite"/>
    </source>
</evidence>
<feature type="compositionally biased region" description="Polar residues" evidence="1">
    <location>
        <begin position="8"/>
        <end position="21"/>
    </location>
</feature>
<evidence type="ECO:0000313" key="2">
    <source>
        <dbReference type="EMBL" id="KAF7341754.1"/>
    </source>
</evidence>
<dbReference type="Proteomes" id="UP000623467">
    <property type="component" value="Unassembled WGS sequence"/>
</dbReference>
<dbReference type="OrthoDB" id="3336780at2759"/>
<feature type="region of interest" description="Disordered" evidence="1">
    <location>
        <begin position="1"/>
        <end position="21"/>
    </location>
</feature>
<keyword evidence="3" id="KW-1185">Reference proteome</keyword>
<gene>
    <name evidence="2" type="ORF">MSAN_02074200</name>
</gene>
<name>A0A8H7CL51_9AGAR</name>
<sequence length="270" mass="29245">MSLVFEPTNATNSYRRTESSSTASSYEHMDASFGVSASCGFLGASVQGEFAKSVTENRDSDKVSLQASSRVGRIGFSACPGLSSASLSLLRKSPSDFNRTYGKYFAAALFIGADTTTFLSTSSTMDLRSEMQDIEVKAKILWVHKTVYSNHSHSESASSTYDITYDGFDTLSAYQRHLRATNATGYETLRTEAEGNLAGGIGLVERLKDTLQSVGLDETKTTVLTEKQLQGVFNSGAVVEVMFLPYAGLRDYVAATATRTLASQLEKELQ</sequence>
<reference evidence="2" key="1">
    <citation type="submission" date="2020-05" db="EMBL/GenBank/DDBJ databases">
        <title>Mycena genomes resolve the evolution of fungal bioluminescence.</title>
        <authorList>
            <person name="Tsai I.J."/>
        </authorList>
    </citation>
    <scope>NUCLEOTIDE SEQUENCE</scope>
    <source>
        <strain evidence="2">160909Yilan</strain>
    </source>
</reference>